<reference evidence="2" key="2">
    <citation type="submission" date="2023-05" db="EMBL/GenBank/DDBJ databases">
        <authorList>
            <consortium name="Lawrence Berkeley National Laboratory"/>
            <person name="Steindorff A."/>
            <person name="Hensen N."/>
            <person name="Bonometti L."/>
            <person name="Westerberg I."/>
            <person name="Brannstrom I.O."/>
            <person name="Guillou S."/>
            <person name="Cros-Aarteil S."/>
            <person name="Calhoun S."/>
            <person name="Haridas S."/>
            <person name="Kuo A."/>
            <person name="Mondo S."/>
            <person name="Pangilinan J."/>
            <person name="Riley R."/>
            <person name="Labutti K."/>
            <person name="Andreopoulos B."/>
            <person name="Lipzen A."/>
            <person name="Chen C."/>
            <person name="Yanf M."/>
            <person name="Daum C."/>
            <person name="Ng V."/>
            <person name="Clum A."/>
            <person name="Ohm R."/>
            <person name="Martin F."/>
            <person name="Silar P."/>
            <person name="Natvig D."/>
            <person name="Lalanne C."/>
            <person name="Gautier V."/>
            <person name="Ament-Velasquez S.L."/>
            <person name="Kruys A."/>
            <person name="Hutchinson M.I."/>
            <person name="Powell A.J."/>
            <person name="Barry K."/>
            <person name="Miller A.N."/>
            <person name="Grigoriev I.V."/>
            <person name="Debuchy R."/>
            <person name="Gladieux P."/>
            <person name="Thoren M.H."/>
            <person name="Johannesson H."/>
        </authorList>
    </citation>
    <scope>NUCLEOTIDE SEQUENCE</scope>
    <source>
        <strain evidence="2">CBS 141.50</strain>
    </source>
</reference>
<organism evidence="2 3">
    <name type="scientific">Dichotomopilus funicola</name>
    <dbReference type="NCBI Taxonomy" id="1934379"/>
    <lineage>
        <taxon>Eukaryota</taxon>
        <taxon>Fungi</taxon>
        <taxon>Dikarya</taxon>
        <taxon>Ascomycota</taxon>
        <taxon>Pezizomycotina</taxon>
        <taxon>Sordariomycetes</taxon>
        <taxon>Sordariomycetidae</taxon>
        <taxon>Sordariales</taxon>
        <taxon>Chaetomiaceae</taxon>
        <taxon>Dichotomopilus</taxon>
    </lineage>
</organism>
<protein>
    <recommendedName>
        <fullName evidence="1">DUF1996 domain-containing protein</fullName>
    </recommendedName>
</protein>
<evidence type="ECO:0000259" key="1">
    <source>
        <dbReference type="Pfam" id="PF09362"/>
    </source>
</evidence>
<dbReference type="InterPro" id="IPR018535">
    <property type="entry name" value="DUF1996"/>
</dbReference>
<comment type="caution">
    <text evidence="2">The sequence shown here is derived from an EMBL/GenBank/DDBJ whole genome shotgun (WGS) entry which is preliminary data.</text>
</comment>
<feature type="domain" description="DUF1996" evidence="1">
    <location>
        <begin position="33"/>
        <end position="284"/>
    </location>
</feature>
<dbReference type="RefSeq" id="XP_062637293.1">
    <property type="nucleotide sequence ID" value="XM_062783716.1"/>
</dbReference>
<evidence type="ECO:0000313" key="2">
    <source>
        <dbReference type="EMBL" id="KAK4143922.1"/>
    </source>
</evidence>
<dbReference type="Pfam" id="PF09362">
    <property type="entry name" value="DUF1996"/>
    <property type="match status" value="1"/>
</dbReference>
<dbReference type="Proteomes" id="UP001302676">
    <property type="component" value="Unassembled WGS sequence"/>
</dbReference>
<keyword evidence="3" id="KW-1185">Reference proteome</keyword>
<dbReference type="PANTHER" id="PTHR43662:SF13">
    <property type="entry name" value="DUF1996 DOMAIN-CONTAINING PROTEIN"/>
    <property type="match status" value="1"/>
</dbReference>
<dbReference type="AlphaFoldDB" id="A0AAN6V330"/>
<gene>
    <name evidence="2" type="ORF">C8A04DRAFT_36970</name>
</gene>
<reference evidence="2" key="1">
    <citation type="journal article" date="2023" name="Mol. Phylogenet. Evol.">
        <title>Genome-scale phylogeny and comparative genomics of the fungal order Sordariales.</title>
        <authorList>
            <person name="Hensen N."/>
            <person name="Bonometti L."/>
            <person name="Westerberg I."/>
            <person name="Brannstrom I.O."/>
            <person name="Guillou S."/>
            <person name="Cros-Aarteil S."/>
            <person name="Calhoun S."/>
            <person name="Haridas S."/>
            <person name="Kuo A."/>
            <person name="Mondo S."/>
            <person name="Pangilinan J."/>
            <person name="Riley R."/>
            <person name="LaButti K."/>
            <person name="Andreopoulos B."/>
            <person name="Lipzen A."/>
            <person name="Chen C."/>
            <person name="Yan M."/>
            <person name="Daum C."/>
            <person name="Ng V."/>
            <person name="Clum A."/>
            <person name="Steindorff A."/>
            <person name="Ohm R.A."/>
            <person name="Martin F."/>
            <person name="Silar P."/>
            <person name="Natvig D.O."/>
            <person name="Lalanne C."/>
            <person name="Gautier V."/>
            <person name="Ament-Velasquez S.L."/>
            <person name="Kruys A."/>
            <person name="Hutchinson M.I."/>
            <person name="Powell A.J."/>
            <person name="Barry K."/>
            <person name="Miller A.N."/>
            <person name="Grigoriev I.V."/>
            <person name="Debuchy R."/>
            <person name="Gladieux P."/>
            <person name="Hiltunen Thoren M."/>
            <person name="Johannesson H."/>
        </authorList>
    </citation>
    <scope>NUCLEOTIDE SEQUENCE</scope>
    <source>
        <strain evidence="2">CBS 141.50</strain>
    </source>
</reference>
<dbReference type="EMBL" id="MU853581">
    <property type="protein sequence ID" value="KAK4143922.1"/>
    <property type="molecule type" value="Genomic_DNA"/>
</dbReference>
<dbReference type="PANTHER" id="PTHR43662">
    <property type="match status" value="1"/>
</dbReference>
<accession>A0AAN6V330</accession>
<sequence>MKWKNIVAAFGLASPAIALLRFGCARLTIQRLDPLVTPGQNPSPHLHQIIGGNSFNVSMYHPEHDLVKLSTCTSCQFKEDFSNYWTAVLYFRARNGTYKRVPQIAQAGMEGTQGGMVVYYMSDALFDTAQKSTVTAFKPGFRMIIGDATYSSRNESRDFRQLTYTCMESQASRQPESIGFPKTPCKLAIMANHRFPTCWDGVNLDTPNHHDHVSYPESGTFESGGPCPASHPVRLPQILLETVWDTSQFNNPNDWPEEEGAQPFVWSNGDSTGYSSHADYVFGWDGDSLQRAMDGHTYVNAPMLTAQSIAEQNKCVVEDMVGENFDGWLDELPGGNSMF</sequence>
<name>A0AAN6V330_9PEZI</name>
<dbReference type="GeneID" id="87820329"/>
<proteinExistence type="predicted"/>
<evidence type="ECO:0000313" key="3">
    <source>
        <dbReference type="Proteomes" id="UP001302676"/>
    </source>
</evidence>